<sequence>MEKATSQFASLFIRSNPVRRSVQGNIVFQDLIVVACPTIVRHCRFCYNYKPRKRLYLGVHVRNLALIFREPGAPFFGTRQTGAELASEISPLSQGGAKYQICPESNPIVAYIKKCAAATVPIPDKLDYLVEKELPLCKPDLKVPPLLHDYSLGTLSSFSQSHTAEP</sequence>
<reference evidence="1 2" key="1">
    <citation type="submission" date="2019-01" db="EMBL/GenBank/DDBJ databases">
        <title>Intercellular communication is required for trap formation in the nematode-trapping fungus Duddingtonia flagrans.</title>
        <authorList>
            <person name="Youssar L."/>
            <person name="Wernet V."/>
            <person name="Hensel N."/>
            <person name="Hildebrandt H.-G."/>
            <person name="Fischer R."/>
        </authorList>
    </citation>
    <scope>NUCLEOTIDE SEQUENCE [LARGE SCALE GENOMIC DNA]</scope>
    <source>
        <strain evidence="1 2">CBS H-5679</strain>
    </source>
</reference>
<comment type="caution">
    <text evidence="1">The sequence shown here is derived from an EMBL/GenBank/DDBJ whole genome shotgun (WGS) entry which is preliminary data.</text>
</comment>
<dbReference type="RefSeq" id="XP_067488842.1">
    <property type="nucleotide sequence ID" value="XM_067637312.1"/>
</dbReference>
<accession>A0A436ZWE5</accession>
<gene>
    <name evidence="1" type="ORF">DFL_007693</name>
</gene>
<name>A0A436ZWE5_ARTFL</name>
<evidence type="ECO:0000313" key="2">
    <source>
        <dbReference type="Proteomes" id="UP000283090"/>
    </source>
</evidence>
<dbReference type="Proteomes" id="UP000283090">
    <property type="component" value="Unassembled WGS sequence"/>
</dbReference>
<dbReference type="AlphaFoldDB" id="A0A436ZWE5"/>
<dbReference type="VEuPathDB" id="FungiDB:DFL_007693"/>
<organism evidence="1 2">
    <name type="scientific">Arthrobotrys flagrans</name>
    <name type="common">Nematode-trapping fungus</name>
    <name type="synonym">Trichothecium flagrans</name>
    <dbReference type="NCBI Taxonomy" id="97331"/>
    <lineage>
        <taxon>Eukaryota</taxon>
        <taxon>Fungi</taxon>
        <taxon>Dikarya</taxon>
        <taxon>Ascomycota</taxon>
        <taxon>Pezizomycotina</taxon>
        <taxon>Orbiliomycetes</taxon>
        <taxon>Orbiliales</taxon>
        <taxon>Orbiliaceae</taxon>
        <taxon>Arthrobotrys</taxon>
    </lineage>
</organism>
<dbReference type="GeneID" id="93590004"/>
<dbReference type="OrthoDB" id="10627513at2759"/>
<keyword evidence="2" id="KW-1185">Reference proteome</keyword>
<protein>
    <submittedName>
        <fullName evidence="1">Uncharacterized protein</fullName>
    </submittedName>
</protein>
<proteinExistence type="predicted"/>
<evidence type="ECO:0000313" key="1">
    <source>
        <dbReference type="EMBL" id="RVD83298.1"/>
    </source>
</evidence>
<dbReference type="EMBL" id="SAEB01000009">
    <property type="protein sequence ID" value="RVD83298.1"/>
    <property type="molecule type" value="Genomic_DNA"/>
</dbReference>